<protein>
    <recommendedName>
        <fullName evidence="1">SnoaL-like domain-containing protein</fullName>
    </recommendedName>
</protein>
<sequence length="154" mass="16924">MDFVFGGCHATKAQCNQHATAAETSMTTTQRDIQTALDRLNALIGSKDMGIVNAFDDDADVLLAGSEADEVMRGKPALTTFFQALFARPVTMGWDWSRVDGASQGNVFWLFAEGHVVIDDSGTITRRPYRLSGVLVRRDGNLHWRLFHGAEPHG</sequence>
<organism evidence="2 3">
    <name type="scientific">Devosia limi DSM 17137</name>
    <dbReference type="NCBI Taxonomy" id="1121477"/>
    <lineage>
        <taxon>Bacteria</taxon>
        <taxon>Pseudomonadati</taxon>
        <taxon>Pseudomonadota</taxon>
        <taxon>Alphaproteobacteria</taxon>
        <taxon>Hyphomicrobiales</taxon>
        <taxon>Devosiaceae</taxon>
        <taxon>Devosia</taxon>
    </lineage>
</organism>
<dbReference type="Pfam" id="PF13474">
    <property type="entry name" value="SnoaL_3"/>
    <property type="match status" value="1"/>
</dbReference>
<dbReference type="InterPro" id="IPR037401">
    <property type="entry name" value="SnoaL-like"/>
</dbReference>
<dbReference type="SUPFAM" id="SSF54427">
    <property type="entry name" value="NTF2-like"/>
    <property type="match status" value="1"/>
</dbReference>
<feature type="domain" description="SnoaL-like" evidence="1">
    <location>
        <begin position="33"/>
        <end position="148"/>
    </location>
</feature>
<dbReference type="PATRIC" id="fig|1121477.3.peg.3769"/>
<dbReference type="EMBL" id="LAJF01000088">
    <property type="protein sequence ID" value="KKB83856.1"/>
    <property type="molecule type" value="Genomic_DNA"/>
</dbReference>
<evidence type="ECO:0000313" key="2">
    <source>
        <dbReference type="EMBL" id="KKB83856.1"/>
    </source>
</evidence>
<evidence type="ECO:0000313" key="3">
    <source>
        <dbReference type="Proteomes" id="UP000033608"/>
    </source>
</evidence>
<proteinExistence type="predicted"/>
<dbReference type="AlphaFoldDB" id="A0A0F5LNB0"/>
<reference evidence="2 3" key="1">
    <citation type="submission" date="2015-03" db="EMBL/GenBank/DDBJ databases">
        <authorList>
            <person name="Hassan Y.I."/>
            <person name="Lepp D."/>
            <person name="Zhou T."/>
        </authorList>
    </citation>
    <scope>NUCLEOTIDE SEQUENCE [LARGE SCALE GENOMIC DNA]</scope>
    <source>
        <strain evidence="2 3">DSM 17137</strain>
    </source>
</reference>
<dbReference type="Gene3D" id="3.10.450.50">
    <property type="match status" value="1"/>
</dbReference>
<evidence type="ECO:0000259" key="1">
    <source>
        <dbReference type="Pfam" id="PF13474"/>
    </source>
</evidence>
<comment type="caution">
    <text evidence="2">The sequence shown here is derived from an EMBL/GenBank/DDBJ whole genome shotgun (WGS) entry which is preliminary data.</text>
</comment>
<dbReference type="InterPro" id="IPR032710">
    <property type="entry name" value="NTF2-like_dom_sf"/>
</dbReference>
<gene>
    <name evidence="2" type="ORF">VW29_13070</name>
</gene>
<accession>A0A0F5LNB0</accession>
<dbReference type="Proteomes" id="UP000033608">
    <property type="component" value="Unassembled WGS sequence"/>
</dbReference>
<dbReference type="STRING" id="1121477.SAMN02745223_04018"/>
<name>A0A0F5LNB0_9HYPH</name>
<keyword evidence="3" id="KW-1185">Reference proteome</keyword>